<feature type="compositionally biased region" description="Low complexity" evidence="6">
    <location>
        <begin position="396"/>
        <end position="407"/>
    </location>
</feature>
<dbReference type="GO" id="GO:0005667">
    <property type="term" value="C:transcription regulator complex"/>
    <property type="evidence" value="ECO:0007669"/>
    <property type="project" value="TreeGrafter"/>
</dbReference>
<dbReference type="SMART" id="SM00355">
    <property type="entry name" value="ZnF_C2H2"/>
    <property type="match status" value="3"/>
</dbReference>
<keyword evidence="4" id="KW-0862">Zinc</keyword>
<dbReference type="SUPFAM" id="SSF57667">
    <property type="entry name" value="beta-beta-alpha zinc fingers"/>
    <property type="match status" value="2"/>
</dbReference>
<evidence type="ECO:0000256" key="5">
    <source>
        <dbReference type="PROSITE-ProRule" id="PRU00042"/>
    </source>
</evidence>
<feature type="region of interest" description="Disordered" evidence="6">
    <location>
        <begin position="508"/>
        <end position="527"/>
    </location>
</feature>
<comment type="caution">
    <text evidence="8">The sequence shown here is derived from an EMBL/GenBank/DDBJ whole genome shotgun (WGS) entry which is preliminary data.</text>
</comment>
<dbReference type="PROSITE" id="PS00028">
    <property type="entry name" value="ZINC_FINGER_C2H2_1"/>
    <property type="match status" value="1"/>
</dbReference>
<feature type="region of interest" description="Disordered" evidence="6">
    <location>
        <begin position="1"/>
        <end position="132"/>
    </location>
</feature>
<dbReference type="Proteomes" id="UP000318582">
    <property type="component" value="Unassembled WGS sequence"/>
</dbReference>
<evidence type="ECO:0000256" key="2">
    <source>
        <dbReference type="ARBA" id="ARBA00022737"/>
    </source>
</evidence>
<dbReference type="Pfam" id="PF13912">
    <property type="entry name" value="zf-C2H2_6"/>
    <property type="match status" value="1"/>
</dbReference>
<evidence type="ECO:0000313" key="8">
    <source>
        <dbReference type="EMBL" id="TPX61646.1"/>
    </source>
</evidence>
<dbReference type="STRING" id="109895.A0A507EEH3"/>
<accession>A0A507EEH3</accession>
<dbReference type="GO" id="GO:0008270">
    <property type="term" value="F:zinc ion binding"/>
    <property type="evidence" value="ECO:0007669"/>
    <property type="project" value="UniProtKB-KW"/>
</dbReference>
<dbReference type="GO" id="GO:0000785">
    <property type="term" value="C:chromatin"/>
    <property type="evidence" value="ECO:0007669"/>
    <property type="project" value="TreeGrafter"/>
</dbReference>
<feature type="compositionally biased region" description="Polar residues" evidence="6">
    <location>
        <begin position="1"/>
        <end position="12"/>
    </location>
</feature>
<sequence>MNNCSGSQQWIHQPQAPPYVTGRAPYASHTHQHQQQHQQQPSAMQQQFQWKSYQPTTLPTGALSQQQQQHQQPPLSQQQPHPQQQAYPSQPYYMYPVYGSSYPQAPPQQQQQFSQTQPYTEEAGTLDPSTASSLKTTHYYSQLTPQWTGLVQPQNFQDPSMADMVPAIALARDESTAASLALQPSPTISTNRPSNSNCLTSLTSVGVNPPSPLMATSPSRPLSTSFMAHSPLSVASSPYMGGPGPLIQSFDEGAALDLFAALDNLGTGRAHTGLGIDTTGQRRLSVPDASAAAAYMRALSPALINGPGIGTSPMLHSDDDFDNLPYPTPGLEGLFDDLALIAGNLRDDEKSGTSIFPSAAPSENGSRGGGNQPIPNLVISSPESTDQKTKRSKRLSSPASSAESSSSDNMFGFSNGGTENNIPSGMFSCACGKSFKKLSSLRSHAKLHGRERSFICDQCNKGFLRKHDLTRHTTTHLPHGSKPYTCPCGVSFTRQDAMMRHIRAGRCDKPTNRRGRKPMFQTTPHHHDFTQYLPAPSHGEVKMVPYPMPPAASDNQRPEYHGVY</sequence>
<dbReference type="Gene3D" id="3.30.160.60">
    <property type="entry name" value="Classic Zinc Finger"/>
    <property type="match status" value="2"/>
</dbReference>
<evidence type="ECO:0000256" key="1">
    <source>
        <dbReference type="ARBA" id="ARBA00022723"/>
    </source>
</evidence>
<evidence type="ECO:0000313" key="9">
    <source>
        <dbReference type="Proteomes" id="UP000318582"/>
    </source>
</evidence>
<dbReference type="FunFam" id="3.30.160.60:FF:000100">
    <property type="entry name" value="Zinc finger 45-like"/>
    <property type="match status" value="1"/>
</dbReference>
<proteinExistence type="predicted"/>
<dbReference type="EMBL" id="QEAQ01000006">
    <property type="protein sequence ID" value="TPX61646.1"/>
    <property type="molecule type" value="Genomic_DNA"/>
</dbReference>
<feature type="region of interest" description="Disordered" evidence="6">
    <location>
        <begin position="348"/>
        <end position="417"/>
    </location>
</feature>
<keyword evidence="2" id="KW-0677">Repeat</keyword>
<dbReference type="GO" id="GO:0031519">
    <property type="term" value="C:PcG protein complex"/>
    <property type="evidence" value="ECO:0007669"/>
    <property type="project" value="TreeGrafter"/>
</dbReference>
<dbReference type="PROSITE" id="PS50157">
    <property type="entry name" value="ZINC_FINGER_C2H2_2"/>
    <property type="match status" value="2"/>
</dbReference>
<organism evidence="8 9">
    <name type="scientific">Powellomyces hirtus</name>
    <dbReference type="NCBI Taxonomy" id="109895"/>
    <lineage>
        <taxon>Eukaryota</taxon>
        <taxon>Fungi</taxon>
        <taxon>Fungi incertae sedis</taxon>
        <taxon>Chytridiomycota</taxon>
        <taxon>Chytridiomycota incertae sedis</taxon>
        <taxon>Chytridiomycetes</taxon>
        <taxon>Spizellomycetales</taxon>
        <taxon>Powellomycetaceae</taxon>
        <taxon>Powellomyces</taxon>
    </lineage>
</organism>
<evidence type="ECO:0000256" key="4">
    <source>
        <dbReference type="ARBA" id="ARBA00022833"/>
    </source>
</evidence>
<reference evidence="8 9" key="1">
    <citation type="journal article" date="2019" name="Sci. Rep.">
        <title>Comparative genomics of chytrid fungi reveal insights into the obligate biotrophic and pathogenic lifestyle of Synchytrium endobioticum.</title>
        <authorList>
            <person name="van de Vossenberg B.T.L.H."/>
            <person name="Warris S."/>
            <person name="Nguyen H.D.T."/>
            <person name="van Gent-Pelzer M.P.E."/>
            <person name="Joly D.L."/>
            <person name="van de Geest H.C."/>
            <person name="Bonants P.J.M."/>
            <person name="Smith D.S."/>
            <person name="Levesque C.A."/>
            <person name="van der Lee T.A.J."/>
        </authorList>
    </citation>
    <scope>NUCLEOTIDE SEQUENCE [LARGE SCALE GENOMIC DNA]</scope>
    <source>
        <strain evidence="8 9">CBS 809.83</strain>
    </source>
</reference>
<protein>
    <recommendedName>
        <fullName evidence="7">C2H2-type domain-containing protein</fullName>
    </recommendedName>
</protein>
<feature type="compositionally biased region" description="Low complexity" evidence="6">
    <location>
        <begin position="33"/>
        <end position="49"/>
    </location>
</feature>
<dbReference type="InterPro" id="IPR013087">
    <property type="entry name" value="Znf_C2H2_type"/>
</dbReference>
<feature type="domain" description="C2H2-type" evidence="7">
    <location>
        <begin position="454"/>
        <end position="483"/>
    </location>
</feature>
<keyword evidence="9" id="KW-1185">Reference proteome</keyword>
<evidence type="ECO:0000256" key="3">
    <source>
        <dbReference type="ARBA" id="ARBA00022771"/>
    </source>
</evidence>
<keyword evidence="3 5" id="KW-0863">Zinc-finger</keyword>
<feature type="compositionally biased region" description="Polar residues" evidence="6">
    <location>
        <begin position="50"/>
        <end position="59"/>
    </location>
</feature>
<feature type="compositionally biased region" description="Low complexity" evidence="6">
    <location>
        <begin position="107"/>
        <end position="118"/>
    </location>
</feature>
<evidence type="ECO:0000256" key="6">
    <source>
        <dbReference type="SAM" id="MobiDB-lite"/>
    </source>
</evidence>
<evidence type="ECO:0000259" key="7">
    <source>
        <dbReference type="PROSITE" id="PS50157"/>
    </source>
</evidence>
<dbReference type="AlphaFoldDB" id="A0A507EEH3"/>
<gene>
    <name evidence="8" type="ORF">PhCBS80983_g00964</name>
</gene>
<keyword evidence="1" id="KW-0479">Metal-binding</keyword>
<dbReference type="PANTHER" id="PTHR14003:SF19">
    <property type="entry name" value="YY2 TRANSCRIPTION FACTOR"/>
    <property type="match status" value="1"/>
</dbReference>
<dbReference type="InterPro" id="IPR036236">
    <property type="entry name" value="Znf_C2H2_sf"/>
</dbReference>
<feature type="compositionally biased region" description="Polar residues" evidence="6">
    <location>
        <begin position="352"/>
        <end position="365"/>
    </location>
</feature>
<feature type="domain" description="C2H2-type" evidence="7">
    <location>
        <begin position="427"/>
        <end position="453"/>
    </location>
</feature>
<dbReference type="PANTHER" id="PTHR14003">
    <property type="entry name" value="TRANSCRIPTIONAL REPRESSOR PROTEIN YY"/>
    <property type="match status" value="1"/>
</dbReference>
<name>A0A507EEH3_9FUNG</name>
<dbReference type="GO" id="GO:0000981">
    <property type="term" value="F:DNA-binding transcription factor activity, RNA polymerase II-specific"/>
    <property type="evidence" value="ECO:0007669"/>
    <property type="project" value="TreeGrafter"/>
</dbReference>
<feature type="compositionally biased region" description="Low complexity" evidence="6">
    <location>
        <begin position="62"/>
        <end position="92"/>
    </location>
</feature>
<dbReference type="GO" id="GO:0000978">
    <property type="term" value="F:RNA polymerase II cis-regulatory region sequence-specific DNA binding"/>
    <property type="evidence" value="ECO:0007669"/>
    <property type="project" value="TreeGrafter"/>
</dbReference>